<dbReference type="SMART" id="SM00873">
    <property type="entry name" value="B3_4"/>
    <property type="match status" value="1"/>
</dbReference>
<dbReference type="NCBIfam" id="TIGR00472">
    <property type="entry name" value="pheT_bact"/>
    <property type="match status" value="1"/>
</dbReference>
<gene>
    <name evidence="15 20" type="primary">pheT</name>
    <name evidence="22" type="ORF">BN1095_430035</name>
    <name evidence="20" type="ORF">BN1096_290033</name>
    <name evidence="21" type="ORF">BN1097_290032</name>
    <name evidence="23" type="ORF">KRM00_002001</name>
    <name evidence="26" type="ORF">SAMEA1402366_01847</name>
    <name evidence="25" type="ORF">SAMEA1402399_01762</name>
    <name evidence="24" type="ORF">SAMEA3375112_01212</name>
</gene>
<dbReference type="SUPFAM" id="SSF46955">
    <property type="entry name" value="Putative DNA-binding domain"/>
    <property type="match status" value="1"/>
</dbReference>
<feature type="binding site" evidence="15">
    <location>
        <position position="467"/>
    </location>
    <ligand>
        <name>Mg(2+)</name>
        <dbReference type="ChEBI" id="CHEBI:18420"/>
        <note>shared with alpha subunit</note>
    </ligand>
</feature>
<dbReference type="Gene3D" id="3.30.930.10">
    <property type="entry name" value="Bira Bifunctional Protein, Domain 2"/>
    <property type="match status" value="1"/>
</dbReference>
<dbReference type="Pfam" id="PF03484">
    <property type="entry name" value="B5"/>
    <property type="match status" value="1"/>
</dbReference>
<dbReference type="InterPro" id="IPR009061">
    <property type="entry name" value="DNA-bd_dom_put_sf"/>
</dbReference>
<dbReference type="GO" id="GO:0004826">
    <property type="term" value="F:phenylalanine-tRNA ligase activity"/>
    <property type="evidence" value="ECO:0007669"/>
    <property type="project" value="UniProtKB-UniRule"/>
</dbReference>
<dbReference type="InterPro" id="IPR005146">
    <property type="entry name" value="B3/B4_tRNA-bd"/>
</dbReference>
<feature type="domain" description="TRNA-binding" evidence="17">
    <location>
        <begin position="39"/>
        <end position="155"/>
    </location>
</feature>
<dbReference type="Gene3D" id="2.40.50.140">
    <property type="entry name" value="Nucleic acid-binding proteins"/>
    <property type="match status" value="1"/>
</dbReference>
<feature type="domain" description="B5" evidence="19">
    <location>
        <begin position="407"/>
        <end position="483"/>
    </location>
</feature>
<evidence type="ECO:0000256" key="10">
    <source>
        <dbReference type="ARBA" id="ARBA00022842"/>
    </source>
</evidence>
<dbReference type="HAMAP" id="MF_00283">
    <property type="entry name" value="Phe_tRNA_synth_beta1"/>
    <property type="match status" value="1"/>
</dbReference>
<dbReference type="Gene3D" id="3.30.56.10">
    <property type="match status" value="2"/>
</dbReference>
<reference evidence="20" key="1">
    <citation type="submission" date="2014-07" db="EMBL/GenBank/DDBJ databases">
        <authorList>
            <person name="Monot Marc"/>
        </authorList>
    </citation>
    <scope>NUCLEOTIDE SEQUENCE</scope>
    <source>
        <strain evidence="22">7032989</strain>
        <strain evidence="21">7032994</strain>
    </source>
</reference>
<evidence type="ECO:0000313" key="29">
    <source>
        <dbReference type="Proteomes" id="UP000411588"/>
    </source>
</evidence>
<comment type="similarity">
    <text evidence="2 15">Belongs to the phenylalanyl-tRNA synthetase beta subunit family. Type 1 subfamily.</text>
</comment>
<keyword evidence="12 15" id="KW-0648">Protein biosynthesis</keyword>
<comment type="catalytic activity">
    <reaction evidence="14 15">
        <text>tRNA(Phe) + L-phenylalanine + ATP = L-phenylalanyl-tRNA(Phe) + AMP + diphosphate + H(+)</text>
        <dbReference type="Rhea" id="RHEA:19413"/>
        <dbReference type="Rhea" id="RHEA-COMP:9668"/>
        <dbReference type="Rhea" id="RHEA-COMP:9699"/>
        <dbReference type="ChEBI" id="CHEBI:15378"/>
        <dbReference type="ChEBI" id="CHEBI:30616"/>
        <dbReference type="ChEBI" id="CHEBI:33019"/>
        <dbReference type="ChEBI" id="CHEBI:58095"/>
        <dbReference type="ChEBI" id="CHEBI:78442"/>
        <dbReference type="ChEBI" id="CHEBI:78531"/>
        <dbReference type="ChEBI" id="CHEBI:456215"/>
        <dbReference type="EC" id="6.1.1.20"/>
    </reaction>
</comment>
<name>A0A069A067_CLODI</name>
<evidence type="ECO:0000313" key="26">
    <source>
        <dbReference type="EMBL" id="VHY06382.1"/>
    </source>
</evidence>
<keyword evidence="5 16" id="KW-0820">tRNA-binding</keyword>
<evidence type="ECO:0000313" key="25">
    <source>
        <dbReference type="EMBL" id="VFD31712.1"/>
    </source>
</evidence>
<evidence type="ECO:0000256" key="16">
    <source>
        <dbReference type="PROSITE-ProRule" id="PRU00209"/>
    </source>
</evidence>
<sequence length="797" mass="89176">MLVSLKWLRDYVDIDMDVKEFADKMTMTGTKVETIDYYGEEIENILVGKILEIKQHPNADKLVVTKVDIGDKVVQIVTGATNISEGDYIPVAVNGSKLPGGVEIKQTDFRGELSDGMMCSAAELGIDEHYIEEYKRGGIYILDHEDSYELGKDIKDVLGLKDALIDFELTSNRPDCKCMMGIAREAAATIGTKVKYPEIEVKESDEEIDFKVEIDNPDLCRRYVARMVTDVKIEPSPYWMQRRLTEAGVRPISNIVDITNFVMLELGQPLHAFDINQVETGRIVVRNAKDGEKLVTLDDVERTLDKDMLVITNGEKSLGLAGVMGGANSEITSNTKTVLFESANFKPENIRMTAKKVGIRSEASSRNEKDLDPNLAEIAANRAAQLVEMLGAGKVLKGVVDVYPNKPEPKKLVVNPQRINHLLGVDVPMEQFVGILESLEFKCNLVANDKLEIDVPSFRTDMEQEADVWEEIARIYGFENIPSVQLEGNTTAGIKTSKQKFMDALKDNSTAVGLNEILTYSFVSPKGVDKIRVPEGNAKRNFVKLLNPLGEETSVMRTTLIPNMLDVLSTNVSHKIEEVSAFECGHIFIPQDSELPKEENRMCVGMYGKDVDFFALKGTIETILVNVGFKGYEIEPQDNNTTFHPGRCAKIVYNNKYVGTLGELHPDVIENYNLGQRVYVAEIDIDFVFDNSDRTKNYVPLPKYPSTSRDIALIVKDDVFVKQIEDIIKENGQGLVESYKLFDVYKGSQIEAGYKSIAYSITYRSKDKTLTDEDVAKVHDKILSELSEKLNANLRSN</sequence>
<dbReference type="PROSITE" id="PS50886">
    <property type="entry name" value="TRBD"/>
    <property type="match status" value="1"/>
</dbReference>
<dbReference type="Proteomes" id="UP000878956">
    <property type="component" value="Unassembled WGS sequence"/>
</dbReference>
<dbReference type="RefSeq" id="WP_009888509.1">
    <property type="nucleotide sequence ID" value="NZ_AP031492.1"/>
</dbReference>
<feature type="binding site" evidence="15">
    <location>
        <position position="470"/>
    </location>
    <ligand>
        <name>Mg(2+)</name>
        <dbReference type="ChEBI" id="CHEBI:18420"/>
        <note>shared with alpha subunit</note>
    </ligand>
</feature>
<comment type="subcellular location">
    <subcellularLocation>
        <location evidence="1 15">Cytoplasm</location>
    </subcellularLocation>
</comment>
<feature type="binding site" evidence="15">
    <location>
        <position position="471"/>
    </location>
    <ligand>
        <name>Mg(2+)</name>
        <dbReference type="ChEBI" id="CHEBI:18420"/>
        <note>shared with alpha subunit</note>
    </ligand>
</feature>
<evidence type="ECO:0000256" key="8">
    <source>
        <dbReference type="ARBA" id="ARBA00022741"/>
    </source>
</evidence>
<reference evidence="23" key="4">
    <citation type="submission" date="2021-06" db="EMBL/GenBank/DDBJ databases">
        <authorList>
            <consortium name="NCBI Pathogen Detection Project"/>
        </authorList>
    </citation>
    <scope>NUCLEOTIDE SEQUENCE</scope>
    <source>
        <strain evidence="23">HN1000</strain>
    </source>
</reference>
<dbReference type="EMBL" id="LK933105">
    <property type="protein sequence ID" value="CDT31689.1"/>
    <property type="molecule type" value="Genomic_DNA"/>
</dbReference>
<dbReference type="EMBL" id="LK932364">
    <property type="protein sequence ID" value="CDS84479.1"/>
    <property type="molecule type" value="Genomic_DNA"/>
</dbReference>
<dbReference type="FunFam" id="3.30.70.380:FF:000001">
    <property type="entry name" value="Phenylalanine--tRNA ligase beta subunit"/>
    <property type="match status" value="1"/>
</dbReference>
<keyword evidence="10 15" id="KW-0460">Magnesium</keyword>
<evidence type="ECO:0000256" key="3">
    <source>
        <dbReference type="ARBA" id="ARBA00011209"/>
    </source>
</evidence>
<evidence type="ECO:0000313" key="21">
    <source>
        <dbReference type="EMBL" id="CDS84479.1"/>
    </source>
</evidence>
<evidence type="ECO:0000259" key="19">
    <source>
        <dbReference type="PROSITE" id="PS51483"/>
    </source>
</evidence>
<keyword evidence="8 15" id="KW-0547">Nucleotide-binding</keyword>
<dbReference type="PANTHER" id="PTHR10947:SF0">
    <property type="entry name" value="PHENYLALANINE--TRNA LIGASE BETA SUBUNIT"/>
    <property type="match status" value="1"/>
</dbReference>
<evidence type="ECO:0000256" key="9">
    <source>
        <dbReference type="ARBA" id="ARBA00022840"/>
    </source>
</evidence>
<evidence type="ECO:0000256" key="13">
    <source>
        <dbReference type="ARBA" id="ARBA00023146"/>
    </source>
</evidence>
<keyword evidence="9 15" id="KW-0067">ATP-binding</keyword>
<dbReference type="Pfam" id="PF01588">
    <property type="entry name" value="tRNA_bind"/>
    <property type="match status" value="1"/>
</dbReference>
<evidence type="ECO:0000256" key="12">
    <source>
        <dbReference type="ARBA" id="ARBA00022917"/>
    </source>
</evidence>
<dbReference type="PATRIC" id="fig|1496.1373.peg.3458"/>
<dbReference type="InterPro" id="IPR036690">
    <property type="entry name" value="Fdx_antiC-bd_sf"/>
</dbReference>
<dbReference type="SUPFAM" id="SSF56037">
    <property type="entry name" value="PheT/TilS domain"/>
    <property type="match status" value="1"/>
</dbReference>
<evidence type="ECO:0000313" key="27">
    <source>
        <dbReference type="Proteomes" id="UP000189137"/>
    </source>
</evidence>
<dbReference type="FunFam" id="3.50.40.10:FF:000001">
    <property type="entry name" value="Phenylalanine--tRNA ligase beta subunit"/>
    <property type="match status" value="1"/>
</dbReference>
<reference evidence="26 28" key="3">
    <citation type="submission" date="2019-04" db="EMBL/GenBank/DDBJ databases">
        <authorList>
            <consortium name="Pathogen Informatics"/>
        </authorList>
    </citation>
    <scope>NUCLEOTIDE SEQUENCE [LARGE SCALE GENOMIC DNA]</scope>
    <source>
        <strain evidence="25">Clo34</strain>
        <strain evidence="29">clo34</strain>
        <strain evidence="28">tl291</strain>
        <strain evidence="26">Tl291</strain>
        <strain evidence="24 27">VRECD0157</strain>
    </source>
</reference>
<dbReference type="Proteomes" id="UP000372533">
    <property type="component" value="Unassembled WGS sequence"/>
</dbReference>
<evidence type="ECO:0000256" key="15">
    <source>
        <dbReference type="HAMAP-Rule" id="MF_00283"/>
    </source>
</evidence>
<evidence type="ECO:0000256" key="4">
    <source>
        <dbReference type="ARBA" id="ARBA00022490"/>
    </source>
</evidence>
<evidence type="ECO:0000256" key="11">
    <source>
        <dbReference type="ARBA" id="ARBA00022884"/>
    </source>
</evidence>
<dbReference type="InterPro" id="IPR020825">
    <property type="entry name" value="Phe-tRNA_synthase-like_B3/B4"/>
</dbReference>
<dbReference type="InterPro" id="IPR041616">
    <property type="entry name" value="PheRS_beta_core"/>
</dbReference>
<evidence type="ECO:0000256" key="7">
    <source>
        <dbReference type="ARBA" id="ARBA00022723"/>
    </source>
</evidence>
<dbReference type="FunFam" id="2.40.50.140:FF:000045">
    <property type="entry name" value="Phenylalanine--tRNA ligase beta subunit"/>
    <property type="match status" value="1"/>
</dbReference>
<dbReference type="EC" id="6.1.1.20" evidence="15"/>
<organism evidence="20">
    <name type="scientific">Clostridioides difficile</name>
    <name type="common">Peptoclostridium difficile</name>
    <dbReference type="NCBI Taxonomy" id="1496"/>
    <lineage>
        <taxon>Bacteria</taxon>
        <taxon>Bacillati</taxon>
        <taxon>Bacillota</taxon>
        <taxon>Clostridia</taxon>
        <taxon>Peptostreptococcales</taxon>
        <taxon>Peptostreptococcaceae</taxon>
        <taxon>Clostridioides</taxon>
    </lineage>
</organism>
<dbReference type="InterPro" id="IPR033714">
    <property type="entry name" value="tRNA_bind_bactPheRS"/>
</dbReference>
<dbReference type="GO" id="GO:0016740">
    <property type="term" value="F:transferase activity"/>
    <property type="evidence" value="ECO:0007669"/>
    <property type="project" value="UniProtKB-ARBA"/>
</dbReference>
<dbReference type="Gene3D" id="3.30.70.380">
    <property type="entry name" value="Ferrodoxin-fold anticodon-binding domain"/>
    <property type="match status" value="1"/>
</dbReference>
<feature type="binding site" evidence="15">
    <location>
        <position position="461"/>
    </location>
    <ligand>
        <name>Mg(2+)</name>
        <dbReference type="ChEBI" id="CHEBI:18420"/>
        <note>shared with alpha subunit</note>
    </ligand>
</feature>
<evidence type="ECO:0000313" key="20">
    <source>
        <dbReference type="EMBL" id="CDS84027.1"/>
    </source>
</evidence>
<evidence type="ECO:0000313" key="28">
    <source>
        <dbReference type="Proteomes" id="UP000372533"/>
    </source>
</evidence>
<reference evidence="23" key="2">
    <citation type="journal article" date="2018" name="Genome Biol.">
        <title>SKESA: strategic k-mer extension for scrupulous assemblies.</title>
        <authorList>
            <person name="Souvorov A."/>
            <person name="Agarwala R."/>
            <person name="Lipman D.J."/>
        </authorList>
    </citation>
    <scope>NUCLEOTIDE SEQUENCE</scope>
    <source>
        <strain evidence="23">HN1000</strain>
    </source>
</reference>
<dbReference type="SUPFAM" id="SSF55681">
    <property type="entry name" value="Class II aaRS and biotin synthetases"/>
    <property type="match status" value="1"/>
</dbReference>
<dbReference type="Pfam" id="PF17759">
    <property type="entry name" value="tRNA_synthFbeta"/>
    <property type="match status" value="1"/>
</dbReference>
<dbReference type="Pfam" id="PF03147">
    <property type="entry name" value="FDX-ACB"/>
    <property type="match status" value="1"/>
</dbReference>
<dbReference type="Pfam" id="PF03483">
    <property type="entry name" value="B3_4"/>
    <property type="match status" value="1"/>
</dbReference>
<dbReference type="EMBL" id="CAADAN010000005">
    <property type="protein sequence ID" value="VFD31712.1"/>
    <property type="molecule type" value="Genomic_DNA"/>
</dbReference>
<keyword evidence="7 15" id="KW-0479">Metal-binding</keyword>
<dbReference type="GeneID" id="66353202"/>
<evidence type="ECO:0000256" key="5">
    <source>
        <dbReference type="ARBA" id="ARBA00022555"/>
    </source>
</evidence>
<keyword evidence="4 15" id="KW-0963">Cytoplasm</keyword>
<dbReference type="InterPro" id="IPR004532">
    <property type="entry name" value="Phe-tRNA-ligase_IIc_bsu_bact"/>
</dbReference>
<evidence type="ECO:0000259" key="17">
    <source>
        <dbReference type="PROSITE" id="PS50886"/>
    </source>
</evidence>
<dbReference type="AlphaFoldDB" id="A0A069A067"/>
<dbReference type="InterPro" id="IPR045864">
    <property type="entry name" value="aa-tRNA-synth_II/BPL/LPL"/>
</dbReference>
<evidence type="ECO:0000256" key="1">
    <source>
        <dbReference type="ARBA" id="ARBA00004496"/>
    </source>
</evidence>
<dbReference type="InterPro" id="IPR002547">
    <property type="entry name" value="tRNA-bd_dom"/>
</dbReference>
<dbReference type="EMBL" id="DAEPXK010000018">
    <property type="protein sequence ID" value="HBH1542517.1"/>
    <property type="molecule type" value="Genomic_DNA"/>
</dbReference>
<dbReference type="GO" id="GO:0009328">
    <property type="term" value="C:phenylalanine-tRNA ligase complex"/>
    <property type="evidence" value="ECO:0007669"/>
    <property type="project" value="TreeGrafter"/>
</dbReference>
<keyword evidence="6 15" id="KW-0436">Ligase</keyword>
<comment type="subunit">
    <text evidence="3 15">Tetramer of two alpha and two beta subunits.</text>
</comment>
<dbReference type="CDD" id="cd00769">
    <property type="entry name" value="PheRS_beta_core"/>
    <property type="match status" value="1"/>
</dbReference>
<feature type="domain" description="FDX-ACB" evidence="18">
    <location>
        <begin position="702"/>
        <end position="795"/>
    </location>
</feature>
<evidence type="ECO:0000256" key="2">
    <source>
        <dbReference type="ARBA" id="ARBA00008653"/>
    </source>
</evidence>
<dbReference type="GO" id="GO:0005524">
    <property type="term" value="F:ATP binding"/>
    <property type="evidence" value="ECO:0007669"/>
    <property type="project" value="UniProtKB-UniRule"/>
</dbReference>
<dbReference type="CDD" id="cd02796">
    <property type="entry name" value="tRNA_bind_bactPheRS"/>
    <property type="match status" value="1"/>
</dbReference>
<dbReference type="EMBL" id="LK932479">
    <property type="protein sequence ID" value="CDS84027.1"/>
    <property type="molecule type" value="Genomic_DNA"/>
</dbReference>
<dbReference type="GO" id="GO:0006432">
    <property type="term" value="P:phenylalanyl-tRNA aminoacylation"/>
    <property type="evidence" value="ECO:0007669"/>
    <property type="project" value="UniProtKB-UniRule"/>
</dbReference>
<dbReference type="Proteomes" id="UP000411588">
    <property type="component" value="Unassembled WGS sequence"/>
</dbReference>
<keyword evidence="13 15" id="KW-0030">Aminoacyl-tRNA synthetase</keyword>
<dbReference type="InterPro" id="IPR005121">
    <property type="entry name" value="Fdx_antiC-bd"/>
</dbReference>
<dbReference type="GO" id="GO:0000049">
    <property type="term" value="F:tRNA binding"/>
    <property type="evidence" value="ECO:0007669"/>
    <property type="project" value="UniProtKB-UniRule"/>
</dbReference>
<dbReference type="GO" id="GO:0140096">
    <property type="term" value="F:catalytic activity, acting on a protein"/>
    <property type="evidence" value="ECO:0007669"/>
    <property type="project" value="UniProtKB-ARBA"/>
</dbReference>
<protein>
    <recommendedName>
        <fullName evidence="15">Phenylalanine--tRNA ligase beta subunit</fullName>
        <ecNumber evidence="15">6.1.1.20</ecNumber>
    </recommendedName>
    <alternativeName>
        <fullName evidence="15">Phenylalanyl-tRNA synthetase beta subunit</fullName>
        <shortName evidence="15">PheRS</shortName>
    </alternativeName>
</protein>
<dbReference type="Proteomes" id="UP000189137">
    <property type="component" value="Unassembled WGS sequence"/>
</dbReference>
<comment type="cofactor">
    <cofactor evidence="15">
        <name>Mg(2+)</name>
        <dbReference type="ChEBI" id="CHEBI:18420"/>
    </cofactor>
    <text evidence="15">Binds 2 magnesium ions per tetramer.</text>
</comment>
<dbReference type="SUPFAM" id="SSF54991">
    <property type="entry name" value="Anticodon-binding domain of PheRS"/>
    <property type="match status" value="1"/>
</dbReference>
<evidence type="ECO:0000313" key="24">
    <source>
        <dbReference type="EMBL" id="SJS08141.1"/>
    </source>
</evidence>
<evidence type="ECO:0000256" key="6">
    <source>
        <dbReference type="ARBA" id="ARBA00022598"/>
    </source>
</evidence>
<dbReference type="EMBL" id="CAAJVP010000007">
    <property type="protein sequence ID" value="VHY06382.1"/>
    <property type="molecule type" value="Genomic_DNA"/>
</dbReference>
<dbReference type="SMART" id="SM00896">
    <property type="entry name" value="FDX-ACB"/>
    <property type="match status" value="1"/>
</dbReference>
<accession>A0A069A067</accession>
<dbReference type="SMART" id="SM00874">
    <property type="entry name" value="B5"/>
    <property type="match status" value="1"/>
</dbReference>
<evidence type="ECO:0000256" key="14">
    <source>
        <dbReference type="ARBA" id="ARBA00049255"/>
    </source>
</evidence>
<dbReference type="PROSITE" id="PS51483">
    <property type="entry name" value="B5"/>
    <property type="match status" value="1"/>
</dbReference>
<dbReference type="EMBL" id="FUPS01000003">
    <property type="protein sequence ID" value="SJS08141.1"/>
    <property type="molecule type" value="Genomic_DNA"/>
</dbReference>
<dbReference type="Gene3D" id="3.50.40.10">
    <property type="entry name" value="Phenylalanyl-trna Synthetase, Chain B, domain 3"/>
    <property type="match status" value="1"/>
</dbReference>
<proteinExistence type="inferred from homology"/>
<dbReference type="PANTHER" id="PTHR10947">
    <property type="entry name" value="PHENYLALANYL-TRNA SYNTHETASE BETA CHAIN AND LEUCINE-RICH REPEAT-CONTAINING PROTEIN 47"/>
    <property type="match status" value="1"/>
</dbReference>
<dbReference type="InterPro" id="IPR005147">
    <property type="entry name" value="tRNA_synthase_B5-dom"/>
</dbReference>
<dbReference type="GO" id="GO:0000287">
    <property type="term" value="F:magnesium ion binding"/>
    <property type="evidence" value="ECO:0007669"/>
    <property type="project" value="UniProtKB-UniRule"/>
</dbReference>
<evidence type="ECO:0000313" key="23">
    <source>
        <dbReference type="EMBL" id="HBH1542517.1"/>
    </source>
</evidence>
<evidence type="ECO:0000313" key="22">
    <source>
        <dbReference type="EMBL" id="CDT31689.1"/>
    </source>
</evidence>
<dbReference type="SUPFAM" id="SSF50249">
    <property type="entry name" value="Nucleic acid-binding proteins"/>
    <property type="match status" value="1"/>
</dbReference>
<dbReference type="InterPro" id="IPR012340">
    <property type="entry name" value="NA-bd_OB-fold"/>
</dbReference>
<dbReference type="InterPro" id="IPR045060">
    <property type="entry name" value="Phe-tRNA-ligase_IIc_bsu"/>
</dbReference>
<dbReference type="PROSITE" id="PS51447">
    <property type="entry name" value="FDX_ACB"/>
    <property type="match status" value="1"/>
</dbReference>
<keyword evidence="11 16" id="KW-0694">RNA-binding</keyword>
<evidence type="ECO:0000259" key="18">
    <source>
        <dbReference type="PROSITE" id="PS51447"/>
    </source>
</evidence>